<dbReference type="STRING" id="29571.SAMN05878437_2762"/>
<feature type="transmembrane region" description="Helical" evidence="1">
    <location>
        <begin position="190"/>
        <end position="211"/>
    </location>
</feature>
<keyword evidence="1" id="KW-1133">Transmembrane helix</keyword>
<feature type="transmembrane region" description="Helical" evidence="1">
    <location>
        <begin position="133"/>
        <end position="158"/>
    </location>
</feature>
<proteinExistence type="predicted"/>
<name>A0A1M7IHA6_9GAMM</name>
<dbReference type="InterPro" id="IPR031617">
    <property type="entry name" value="PelG"/>
</dbReference>
<dbReference type="Proteomes" id="UP000190911">
    <property type="component" value="Chromosome I"/>
</dbReference>
<feature type="transmembrane region" description="Helical" evidence="1">
    <location>
        <begin position="105"/>
        <end position="127"/>
    </location>
</feature>
<keyword evidence="3" id="KW-1185">Reference proteome</keyword>
<evidence type="ECO:0000313" key="2">
    <source>
        <dbReference type="EMBL" id="SHM40045.1"/>
    </source>
</evidence>
<dbReference type="InParanoid" id="A0A1M7IHA6"/>
<gene>
    <name evidence="2" type="ORF">SAMN05878437_2762</name>
</gene>
<keyword evidence="1" id="KW-0812">Transmembrane</keyword>
<feature type="transmembrane region" description="Helical" evidence="1">
    <location>
        <begin position="274"/>
        <end position="292"/>
    </location>
</feature>
<sequence>MAGIGFGLRHLLKQNSYLALLRAYGYAALIGSGPWVMSIVAIMVLGLLVSAGQQQSALFVSDFLVSVTWLVASSLIVTGPLQMIFTRFIADQLYIDRPDRVLPNLIGLITLTTGLALTISLAVAFIWANEAPLVYKILMIMAFVILCNLWNVAVFVAGVKNYHHVIFAFAMGYGATLALGLWWQDIGITGLLSAFVVGQMLLVSLLMIMVIRTYPGDKSWALAFFSRDSTRLQLLGIGLFYNLGIWADKLMFWFNPTTSISVIPPLRAAPLYDLPLFLAYLSIIPGMAVFLMRIETDFAENCSEFDRAIRNGHSLEDIDSWRKAMRISVRRGIYDILKIQGLTVLVLLLAGAQVLAFMGFSSWYLPMFSVLVVAVGIQVPALFIRTPNERFTSRGDRDRPAFMSYGR</sequence>
<protein>
    <submittedName>
        <fullName evidence="2">Uncharacterized membrane protein</fullName>
    </submittedName>
</protein>
<dbReference type="AlphaFoldDB" id="A0A1M7IHA6"/>
<dbReference type="Pfam" id="PF16933">
    <property type="entry name" value="PelG"/>
    <property type="match status" value="1"/>
</dbReference>
<feature type="transmembrane region" description="Helical" evidence="1">
    <location>
        <begin position="165"/>
        <end position="184"/>
    </location>
</feature>
<feature type="transmembrane region" description="Helical" evidence="1">
    <location>
        <begin position="63"/>
        <end position="85"/>
    </location>
</feature>
<feature type="transmembrane region" description="Helical" evidence="1">
    <location>
        <begin position="232"/>
        <end position="254"/>
    </location>
</feature>
<feature type="transmembrane region" description="Helical" evidence="1">
    <location>
        <begin position="23"/>
        <end position="51"/>
    </location>
</feature>
<evidence type="ECO:0000313" key="3">
    <source>
        <dbReference type="Proteomes" id="UP000190911"/>
    </source>
</evidence>
<feature type="transmembrane region" description="Helical" evidence="1">
    <location>
        <begin position="363"/>
        <end position="384"/>
    </location>
</feature>
<evidence type="ECO:0000256" key="1">
    <source>
        <dbReference type="SAM" id="Phobius"/>
    </source>
</evidence>
<organism evidence="2 3">
    <name type="scientific">Vreelandella subglaciescola</name>
    <dbReference type="NCBI Taxonomy" id="29571"/>
    <lineage>
        <taxon>Bacteria</taxon>
        <taxon>Pseudomonadati</taxon>
        <taxon>Pseudomonadota</taxon>
        <taxon>Gammaproteobacteria</taxon>
        <taxon>Oceanospirillales</taxon>
        <taxon>Halomonadaceae</taxon>
        <taxon>Vreelandella</taxon>
    </lineage>
</organism>
<keyword evidence="1" id="KW-0472">Membrane</keyword>
<dbReference type="OrthoDB" id="37830at2"/>
<reference evidence="2 3" key="1">
    <citation type="submission" date="2016-11" db="EMBL/GenBank/DDBJ databases">
        <authorList>
            <person name="Jaros S."/>
            <person name="Januszkiewicz K."/>
            <person name="Wedrychowicz H."/>
        </authorList>
    </citation>
    <scope>NUCLEOTIDE SEQUENCE [LARGE SCALE GENOMIC DNA]</scope>
    <source>
        <strain evidence="2 3">ACAM 12</strain>
    </source>
</reference>
<dbReference type="RefSeq" id="WP_079554505.1">
    <property type="nucleotide sequence ID" value="NZ_LT670847.1"/>
</dbReference>
<feature type="transmembrane region" description="Helical" evidence="1">
    <location>
        <begin position="332"/>
        <end position="357"/>
    </location>
</feature>
<dbReference type="EMBL" id="LT670847">
    <property type="protein sequence ID" value="SHM40045.1"/>
    <property type="molecule type" value="Genomic_DNA"/>
</dbReference>
<accession>A0A1M7IHA6</accession>